<dbReference type="PANTHER" id="PTHR11177:SF144">
    <property type="entry name" value="CHITINASE 5"/>
    <property type="match status" value="1"/>
</dbReference>
<accession>A0AAQ4FC93</accession>
<dbReference type="Pfam" id="PF00704">
    <property type="entry name" value="Glyco_hydro_18"/>
    <property type="match status" value="1"/>
</dbReference>
<dbReference type="GO" id="GO:0008061">
    <property type="term" value="F:chitin binding"/>
    <property type="evidence" value="ECO:0007669"/>
    <property type="project" value="TreeGrafter"/>
</dbReference>
<sequence length="210" mass="23935">MLDAGYDIPAIDRYLDWMNVIGYDIRGVWNTTDIPSVLHGRAIYRSILTELNVEQGLQALLDRGASKRKLVLGVAFYGRVYMLASADKTGLHAPIDIHNKPQWCAFLFRHDMPAYLEACRNVELLKPMWIRQIDKEGLCLYATNGEDMEVYEDLESIAHKVEFVRKEGYAGIMVMSCDKDAFICLRGKNNALLEKINNGIPRLRNNLVVL</sequence>
<dbReference type="GO" id="GO:0004568">
    <property type="term" value="F:chitinase activity"/>
    <property type="evidence" value="ECO:0007669"/>
    <property type="project" value="TreeGrafter"/>
</dbReference>
<organism evidence="2 3">
    <name type="scientific">Amblyomma americanum</name>
    <name type="common">Lone star tick</name>
    <dbReference type="NCBI Taxonomy" id="6943"/>
    <lineage>
        <taxon>Eukaryota</taxon>
        <taxon>Metazoa</taxon>
        <taxon>Ecdysozoa</taxon>
        <taxon>Arthropoda</taxon>
        <taxon>Chelicerata</taxon>
        <taxon>Arachnida</taxon>
        <taxon>Acari</taxon>
        <taxon>Parasitiformes</taxon>
        <taxon>Ixodida</taxon>
        <taxon>Ixodoidea</taxon>
        <taxon>Ixodidae</taxon>
        <taxon>Amblyomminae</taxon>
        <taxon>Amblyomma</taxon>
    </lineage>
</organism>
<gene>
    <name evidence="2" type="ORF">V5799_008784</name>
</gene>
<dbReference type="InterPro" id="IPR001223">
    <property type="entry name" value="Glyco_hydro18_cat"/>
</dbReference>
<dbReference type="PROSITE" id="PS51910">
    <property type="entry name" value="GH18_2"/>
    <property type="match status" value="1"/>
</dbReference>
<feature type="domain" description="GH18" evidence="1">
    <location>
        <begin position="1"/>
        <end position="203"/>
    </location>
</feature>
<dbReference type="InterPro" id="IPR050314">
    <property type="entry name" value="Glycosyl_Hydrlase_18"/>
</dbReference>
<comment type="caution">
    <text evidence="2">The sequence shown here is derived from an EMBL/GenBank/DDBJ whole genome shotgun (WGS) entry which is preliminary data.</text>
</comment>
<dbReference type="GO" id="GO:0006032">
    <property type="term" value="P:chitin catabolic process"/>
    <property type="evidence" value="ECO:0007669"/>
    <property type="project" value="TreeGrafter"/>
</dbReference>
<reference evidence="2 3" key="1">
    <citation type="journal article" date="2023" name="Arcadia Sci">
        <title>De novo assembly of a long-read Amblyomma americanum tick genome.</title>
        <authorList>
            <person name="Chou S."/>
            <person name="Poskanzer K.E."/>
            <person name="Rollins M."/>
            <person name="Thuy-Boun P.S."/>
        </authorList>
    </citation>
    <scope>NUCLEOTIDE SEQUENCE [LARGE SCALE GENOMIC DNA]</scope>
    <source>
        <strain evidence="2">F_SG_1</strain>
        <tissue evidence="2">Salivary glands</tissue>
    </source>
</reference>
<dbReference type="GO" id="GO:0005975">
    <property type="term" value="P:carbohydrate metabolic process"/>
    <property type="evidence" value="ECO:0007669"/>
    <property type="project" value="InterPro"/>
</dbReference>
<keyword evidence="3" id="KW-1185">Reference proteome</keyword>
<name>A0AAQ4FC93_AMBAM</name>
<dbReference type="InterPro" id="IPR017853">
    <property type="entry name" value="GH"/>
</dbReference>
<proteinExistence type="predicted"/>
<evidence type="ECO:0000313" key="2">
    <source>
        <dbReference type="EMBL" id="KAK8784847.1"/>
    </source>
</evidence>
<protein>
    <recommendedName>
        <fullName evidence="1">GH18 domain-containing protein</fullName>
    </recommendedName>
</protein>
<dbReference type="PANTHER" id="PTHR11177">
    <property type="entry name" value="CHITINASE"/>
    <property type="match status" value="1"/>
</dbReference>
<evidence type="ECO:0000313" key="3">
    <source>
        <dbReference type="Proteomes" id="UP001321473"/>
    </source>
</evidence>
<evidence type="ECO:0000259" key="1">
    <source>
        <dbReference type="PROSITE" id="PS51910"/>
    </source>
</evidence>
<dbReference type="AlphaFoldDB" id="A0AAQ4FC93"/>
<dbReference type="Gene3D" id="3.20.20.80">
    <property type="entry name" value="Glycosidases"/>
    <property type="match status" value="1"/>
</dbReference>
<dbReference type="GO" id="GO:0005576">
    <property type="term" value="C:extracellular region"/>
    <property type="evidence" value="ECO:0007669"/>
    <property type="project" value="TreeGrafter"/>
</dbReference>
<dbReference type="EMBL" id="JARKHS020004203">
    <property type="protein sequence ID" value="KAK8784847.1"/>
    <property type="molecule type" value="Genomic_DNA"/>
</dbReference>
<dbReference type="SUPFAM" id="SSF51445">
    <property type="entry name" value="(Trans)glycosidases"/>
    <property type="match status" value="1"/>
</dbReference>
<dbReference type="Gene3D" id="3.10.50.10">
    <property type="match status" value="1"/>
</dbReference>
<dbReference type="InterPro" id="IPR029070">
    <property type="entry name" value="Chitinase_insertion_sf"/>
</dbReference>
<dbReference type="Proteomes" id="UP001321473">
    <property type="component" value="Unassembled WGS sequence"/>
</dbReference>